<reference evidence="1" key="1">
    <citation type="submission" date="2024-12" db="EMBL/GenBank/DDBJ databases">
        <authorList>
            <person name="Wu N."/>
        </authorList>
    </citation>
    <scope>NUCLEOTIDE SEQUENCE</scope>
    <source>
        <strain evidence="1">P15</strain>
    </source>
</reference>
<evidence type="ECO:0000313" key="1">
    <source>
        <dbReference type="EMBL" id="MFM9330577.1"/>
    </source>
</evidence>
<gene>
    <name evidence="1" type="ORF">ACI1P1_19945</name>
</gene>
<sequence>MVNQKKLELAFKKYKKGHNFEGIKQDYEERTVDVQNIVDSNLIEKDHILLLSLEEIFRYYMSLWKRDVLVKGGHTIEPLKVMQMTAFYQCMGHDLYKVKYPKMRLEYSFGDVVRSLIHCSMFGWEKEESLLFDFIVHHLGDNLMPAKEWETHIWFLLELYLQYREKTILATNRQVHLAVIDKFREEGIPYGNIPEDLHLYAKVLEQWKDANDDEMQQFIVEMSEFHTGLVSEIDKMGEFGDYRYGFYPYEIIYLMHVRQKIGKPITNSLTDFLMDTPEAKLEFNNPEPYPEWDPVMRRIDDFYRRHYPEYLPNTYGSLFQ</sequence>
<proteinExistence type="predicted"/>
<dbReference type="EMBL" id="JBJURJ010000013">
    <property type="protein sequence ID" value="MFM9330577.1"/>
    <property type="molecule type" value="Genomic_DNA"/>
</dbReference>
<organism evidence="1 2">
    <name type="scientific">Paenibacillus mesotrionivorans</name>
    <dbReference type="NCBI Taxonomy" id="3160968"/>
    <lineage>
        <taxon>Bacteria</taxon>
        <taxon>Bacillati</taxon>
        <taxon>Bacillota</taxon>
        <taxon>Bacilli</taxon>
        <taxon>Bacillales</taxon>
        <taxon>Paenibacillaceae</taxon>
        <taxon>Paenibacillus</taxon>
    </lineage>
</organism>
<protein>
    <submittedName>
        <fullName evidence="1">Uncharacterized protein</fullName>
    </submittedName>
</protein>
<keyword evidence="2" id="KW-1185">Reference proteome</keyword>
<evidence type="ECO:0000313" key="2">
    <source>
        <dbReference type="Proteomes" id="UP001631969"/>
    </source>
</evidence>
<dbReference type="Proteomes" id="UP001631969">
    <property type="component" value="Unassembled WGS sequence"/>
</dbReference>
<accession>A0ACC7P1N6</accession>
<name>A0ACC7P1N6_9BACL</name>
<comment type="caution">
    <text evidence="1">The sequence shown here is derived from an EMBL/GenBank/DDBJ whole genome shotgun (WGS) entry which is preliminary data.</text>
</comment>